<dbReference type="PANTHER" id="PTHR37323:SF1">
    <property type="entry name" value="L-ORNITHINE N(ALPHA)-ACYLTRANSFERASE"/>
    <property type="match status" value="1"/>
</dbReference>
<organism evidence="6 7">
    <name type="scientific">Amycolatopsis endophytica</name>
    <dbReference type="NCBI Taxonomy" id="860233"/>
    <lineage>
        <taxon>Bacteria</taxon>
        <taxon>Bacillati</taxon>
        <taxon>Actinomycetota</taxon>
        <taxon>Actinomycetes</taxon>
        <taxon>Pseudonocardiales</taxon>
        <taxon>Pseudonocardiaceae</taxon>
        <taxon>Amycolatopsis</taxon>
    </lineage>
</organism>
<dbReference type="EMBL" id="JACCFK010000001">
    <property type="protein sequence ID" value="NYI88039.1"/>
    <property type="molecule type" value="Genomic_DNA"/>
</dbReference>
<dbReference type="InterPro" id="IPR016181">
    <property type="entry name" value="Acyl_CoA_acyltransferase"/>
</dbReference>
<dbReference type="RefSeq" id="WP_179772340.1">
    <property type="nucleotide sequence ID" value="NZ_JACCFK010000001.1"/>
</dbReference>
<dbReference type="AlphaFoldDB" id="A0A853AZG3"/>
<dbReference type="SUPFAM" id="SSF55729">
    <property type="entry name" value="Acyl-CoA N-acyltransferases (Nat)"/>
    <property type="match status" value="1"/>
</dbReference>
<proteinExistence type="predicted"/>
<dbReference type="PANTHER" id="PTHR37323">
    <property type="entry name" value="GCN5-RELATED N-ACETYLTRANSFERASE"/>
    <property type="match status" value="1"/>
</dbReference>
<evidence type="ECO:0000256" key="5">
    <source>
        <dbReference type="ARBA" id="ARBA00023315"/>
    </source>
</evidence>
<accession>A0A853AZG3</accession>
<dbReference type="Pfam" id="PF13444">
    <property type="entry name" value="Acetyltransf_5"/>
    <property type="match status" value="1"/>
</dbReference>
<keyword evidence="2" id="KW-0444">Lipid biosynthesis</keyword>
<evidence type="ECO:0000256" key="3">
    <source>
        <dbReference type="ARBA" id="ARBA00022679"/>
    </source>
</evidence>
<dbReference type="GO" id="GO:0016746">
    <property type="term" value="F:acyltransferase activity"/>
    <property type="evidence" value="ECO:0007669"/>
    <property type="project" value="UniProtKB-KW"/>
</dbReference>
<keyword evidence="4" id="KW-0443">Lipid metabolism</keyword>
<protein>
    <submittedName>
        <fullName evidence="6">Putative hemolysin</fullName>
    </submittedName>
</protein>
<dbReference type="GO" id="GO:0006629">
    <property type="term" value="P:lipid metabolic process"/>
    <property type="evidence" value="ECO:0007669"/>
    <property type="project" value="UniProtKB-KW"/>
</dbReference>
<comment type="caution">
    <text evidence="6">The sequence shown here is derived from an EMBL/GenBank/DDBJ whole genome shotgun (WGS) entry which is preliminary data.</text>
</comment>
<keyword evidence="3" id="KW-0808">Transferase</keyword>
<reference evidence="6 7" key="1">
    <citation type="submission" date="2020-07" db="EMBL/GenBank/DDBJ databases">
        <title>Sequencing the genomes of 1000 actinobacteria strains.</title>
        <authorList>
            <person name="Klenk H.-P."/>
        </authorList>
    </citation>
    <scope>NUCLEOTIDE SEQUENCE [LARGE SCALE GENOMIC DNA]</scope>
    <source>
        <strain evidence="6 7">DSM 104006</strain>
    </source>
</reference>
<evidence type="ECO:0000256" key="2">
    <source>
        <dbReference type="ARBA" id="ARBA00022516"/>
    </source>
</evidence>
<dbReference type="InterPro" id="IPR052351">
    <property type="entry name" value="Ornithine_N-alpha-AT"/>
</dbReference>
<evidence type="ECO:0000313" key="6">
    <source>
        <dbReference type="EMBL" id="NYI88039.1"/>
    </source>
</evidence>
<sequence length="241" mass="26376">MTTTLGSRQYDAVITTDADIVRACQKLRHSVFTTEFGAAPHPSGLDVDEFDGVCEHLAVRHEGAVVGTYRLLPPGRSERLYSQSEFDLGGLAPLRPSLVETGRSCVHPEHRSGGVINLMWAAMARYVVDHGYRYLAGCASVSLDDGGTAAAATWALAQANHRPAGELRVAPHRPWIPLPRGERPPSYAQVPPLLRGYLRLGAWVCGPPAHDPDFAVADFFTVLAVDQINERYRRYFLGDNS</sequence>
<dbReference type="Proteomes" id="UP000549616">
    <property type="component" value="Unassembled WGS sequence"/>
</dbReference>
<keyword evidence="5" id="KW-0012">Acyltransferase</keyword>
<evidence type="ECO:0000313" key="7">
    <source>
        <dbReference type="Proteomes" id="UP000549616"/>
    </source>
</evidence>
<dbReference type="Gene3D" id="3.40.630.30">
    <property type="match status" value="1"/>
</dbReference>
<comment type="pathway">
    <text evidence="1">Lipid metabolism.</text>
</comment>
<keyword evidence="7" id="KW-1185">Reference proteome</keyword>
<evidence type="ECO:0000256" key="1">
    <source>
        <dbReference type="ARBA" id="ARBA00005189"/>
    </source>
</evidence>
<evidence type="ECO:0000256" key="4">
    <source>
        <dbReference type="ARBA" id="ARBA00023098"/>
    </source>
</evidence>
<name>A0A853AZG3_9PSEU</name>
<gene>
    <name evidence="6" type="ORF">HNR02_001362</name>
</gene>